<keyword evidence="3" id="KW-1185">Reference proteome</keyword>
<organism evidence="2 3">
    <name type="scientific">Rummeliibacillus stabekisii</name>
    <dbReference type="NCBI Taxonomy" id="241244"/>
    <lineage>
        <taxon>Bacteria</taxon>
        <taxon>Bacillati</taxon>
        <taxon>Bacillota</taxon>
        <taxon>Bacilli</taxon>
        <taxon>Bacillales</taxon>
        <taxon>Caryophanaceae</taxon>
        <taxon>Rummeliibacillus</taxon>
    </lineage>
</organism>
<dbReference type="PANTHER" id="PTHR43792:SF1">
    <property type="entry name" value="N-ACETYLTRANSFERASE DOMAIN-CONTAINING PROTEIN"/>
    <property type="match status" value="1"/>
</dbReference>
<dbReference type="InterPro" id="IPR000182">
    <property type="entry name" value="GNAT_dom"/>
</dbReference>
<dbReference type="GO" id="GO:0016747">
    <property type="term" value="F:acyltransferase activity, transferring groups other than amino-acyl groups"/>
    <property type="evidence" value="ECO:0007669"/>
    <property type="project" value="InterPro"/>
</dbReference>
<dbReference type="STRING" id="241244.ATY39_07865"/>
<dbReference type="OrthoDB" id="9798081at2"/>
<dbReference type="KEGG" id="rst:ATY39_07865"/>
<dbReference type="InterPro" id="IPR051531">
    <property type="entry name" value="N-acetyltransferase"/>
</dbReference>
<dbReference type="AlphaFoldDB" id="A0A143HD95"/>
<evidence type="ECO:0000313" key="2">
    <source>
        <dbReference type="EMBL" id="AMW99389.1"/>
    </source>
</evidence>
<evidence type="ECO:0000313" key="3">
    <source>
        <dbReference type="Proteomes" id="UP000076021"/>
    </source>
</evidence>
<dbReference type="InterPro" id="IPR016181">
    <property type="entry name" value="Acyl_CoA_acyltransferase"/>
</dbReference>
<accession>A0A143HD95</accession>
<reference evidence="3" key="2">
    <citation type="submission" date="2016-03" db="EMBL/GenBank/DDBJ databases">
        <authorList>
            <person name="Ploux O."/>
        </authorList>
    </citation>
    <scope>NUCLEOTIDE SEQUENCE [LARGE SCALE GENOMIC DNA]</scope>
    <source>
        <strain evidence="3">PP9</strain>
    </source>
</reference>
<dbReference type="PANTHER" id="PTHR43792">
    <property type="entry name" value="GNAT FAMILY, PUTATIVE (AFU_ORTHOLOGUE AFUA_3G00765)-RELATED-RELATED"/>
    <property type="match status" value="1"/>
</dbReference>
<evidence type="ECO:0000259" key="1">
    <source>
        <dbReference type="Pfam" id="PF13302"/>
    </source>
</evidence>
<dbReference type="Pfam" id="PF13302">
    <property type="entry name" value="Acetyltransf_3"/>
    <property type="match status" value="1"/>
</dbReference>
<dbReference type="EMBL" id="CP014806">
    <property type="protein sequence ID" value="AMW99389.1"/>
    <property type="molecule type" value="Genomic_DNA"/>
</dbReference>
<gene>
    <name evidence="2" type="ORF">ATY39_07865</name>
</gene>
<dbReference type="Gene3D" id="3.40.630.30">
    <property type="match status" value="1"/>
</dbReference>
<name>A0A143HD95_9BACL</name>
<reference evidence="2 3" key="1">
    <citation type="journal article" date="2016" name="Genome Announc.">
        <title>Whole-Genome Sequence of Rummeliibacillus stabekisii Strain PP9 Isolated from Antarctic Soil.</title>
        <authorList>
            <person name="da Mota F.F."/>
            <person name="Vollu R.E."/>
            <person name="Jurelevicius D."/>
            <person name="Seldin L."/>
        </authorList>
    </citation>
    <scope>NUCLEOTIDE SEQUENCE [LARGE SCALE GENOMIC DNA]</scope>
    <source>
        <strain evidence="2 3">PP9</strain>
    </source>
</reference>
<feature type="domain" description="N-acetyltransferase" evidence="1">
    <location>
        <begin position="6"/>
        <end position="107"/>
    </location>
</feature>
<sequence length="107" mass="12489">MLESKRTILVKYTEDEIGYLEKLLSNPNMVKYIGNGKVRSREQTQNFFNWIVEQYKVNENYGLKIIKDKASSQNIGHAGLFPQIVEGKEFVEVGYWVEETYWGKGYA</sequence>
<dbReference type="SUPFAM" id="SSF55729">
    <property type="entry name" value="Acyl-CoA N-acyltransferases (Nat)"/>
    <property type="match status" value="1"/>
</dbReference>
<dbReference type="Proteomes" id="UP000076021">
    <property type="component" value="Chromosome"/>
</dbReference>
<proteinExistence type="predicted"/>
<protein>
    <recommendedName>
        <fullName evidence="1">N-acetyltransferase domain-containing protein</fullName>
    </recommendedName>
</protein>